<evidence type="ECO:0000313" key="1">
    <source>
        <dbReference type="EMBL" id="KAF4409833.1"/>
    </source>
</evidence>
<dbReference type="Proteomes" id="UP000621266">
    <property type="component" value="Unassembled WGS sequence"/>
</dbReference>
<name>A0ABQ7FMH7_9ACTN</name>
<protein>
    <submittedName>
        <fullName evidence="1">Uncharacterized protein</fullName>
    </submittedName>
</protein>
<organism evidence="1 2">
    <name type="scientific">Streptomyces lycii</name>
    <dbReference type="NCBI Taxonomy" id="2654337"/>
    <lineage>
        <taxon>Bacteria</taxon>
        <taxon>Bacillati</taxon>
        <taxon>Actinomycetota</taxon>
        <taxon>Actinomycetes</taxon>
        <taxon>Kitasatosporales</taxon>
        <taxon>Streptomycetaceae</taxon>
        <taxon>Streptomyces</taxon>
    </lineage>
</organism>
<reference evidence="1 2" key="1">
    <citation type="submission" date="2019-10" db="EMBL/GenBank/DDBJ databases">
        <title>Streptomyces tenebrisbrunneis sp.nov., an endogenous actinomycete isolated from of Lycium ruthenicum.</title>
        <authorList>
            <person name="Ma L."/>
        </authorList>
    </citation>
    <scope>NUCLEOTIDE SEQUENCE [LARGE SCALE GENOMIC DNA]</scope>
    <source>
        <strain evidence="1 2">TRM 66187</strain>
    </source>
</reference>
<sequence>MHTVESAGGRATVRFGEEDVCLVSAVPNGGFTVRTEQSRPDTLRVHFSGDRRESVITATSSPEARATVQEITW</sequence>
<gene>
    <name evidence="1" type="ORF">GCU69_07000</name>
</gene>
<dbReference type="EMBL" id="WHPN01000164">
    <property type="protein sequence ID" value="KAF4409833.1"/>
    <property type="molecule type" value="Genomic_DNA"/>
</dbReference>
<keyword evidence="2" id="KW-1185">Reference proteome</keyword>
<comment type="caution">
    <text evidence="1">The sequence shown here is derived from an EMBL/GenBank/DDBJ whole genome shotgun (WGS) entry which is preliminary data.</text>
</comment>
<proteinExistence type="predicted"/>
<evidence type="ECO:0000313" key="2">
    <source>
        <dbReference type="Proteomes" id="UP000621266"/>
    </source>
</evidence>
<accession>A0ABQ7FMH7</accession>
<dbReference type="RefSeq" id="WP_098750290.1">
    <property type="nucleotide sequence ID" value="NZ_WHPN01000164.1"/>
</dbReference>